<sequence>MEKGEACRATNGAIRSVQSVRPTLDQRRRTTMNNNRRVTSDE</sequence>
<evidence type="ECO:0000313" key="2">
    <source>
        <dbReference type="EMBL" id="ABN92727.1"/>
    </source>
</evidence>
<name>A3P3J0_BURP0</name>
<accession>A3P3J0</accession>
<dbReference type="EMBL" id="CP000573">
    <property type="protein sequence ID" value="ABN92727.1"/>
    <property type="molecule type" value="Genomic_DNA"/>
</dbReference>
<feature type="region of interest" description="Disordered" evidence="1">
    <location>
        <begin position="1"/>
        <end position="42"/>
    </location>
</feature>
<proteinExistence type="predicted"/>
<dbReference type="Proteomes" id="UP000006738">
    <property type="component" value="Chromosome II"/>
</dbReference>
<dbReference type="AlphaFoldDB" id="A3P3J0"/>
<evidence type="ECO:0000313" key="3">
    <source>
        <dbReference type="Proteomes" id="UP000006738"/>
    </source>
</evidence>
<gene>
    <name evidence="2" type="ordered locus">BURPS1106A_A0864</name>
</gene>
<evidence type="ECO:0000256" key="1">
    <source>
        <dbReference type="SAM" id="MobiDB-lite"/>
    </source>
</evidence>
<dbReference type="HOGENOM" id="CLU_3248417_0_0_4"/>
<feature type="compositionally biased region" description="Low complexity" evidence="1">
    <location>
        <begin position="31"/>
        <end position="42"/>
    </location>
</feature>
<organism evidence="2 3">
    <name type="scientific">Burkholderia pseudomallei (strain 1106a)</name>
    <dbReference type="NCBI Taxonomy" id="357348"/>
    <lineage>
        <taxon>Bacteria</taxon>
        <taxon>Pseudomonadati</taxon>
        <taxon>Pseudomonadota</taxon>
        <taxon>Betaproteobacteria</taxon>
        <taxon>Burkholderiales</taxon>
        <taxon>Burkholderiaceae</taxon>
        <taxon>Burkholderia</taxon>
        <taxon>pseudomallei group</taxon>
    </lineage>
</organism>
<dbReference type="KEGG" id="bpl:BURPS1106A_A0864"/>
<protein>
    <submittedName>
        <fullName evidence="2">Uncharacterized protein</fullName>
    </submittedName>
</protein>
<reference evidence="3" key="1">
    <citation type="submission" date="2007-02" db="EMBL/GenBank/DDBJ databases">
        <authorList>
            <person name="DeShazer D."/>
            <person name="Woods D.E."/>
            <person name="Nierman W.C."/>
        </authorList>
    </citation>
    <scope>NUCLEOTIDE SEQUENCE [LARGE SCALE GENOMIC DNA]</scope>
    <source>
        <strain evidence="3">1106a</strain>
    </source>
</reference>